<comment type="caution">
    <text evidence="2">The sequence shown here is derived from an EMBL/GenBank/DDBJ whole genome shotgun (WGS) entry which is preliminary data.</text>
</comment>
<evidence type="ECO:0000313" key="2">
    <source>
        <dbReference type="EMBL" id="PIN13629.1"/>
    </source>
</evidence>
<keyword evidence="3" id="KW-1185">Reference proteome</keyword>
<feature type="compositionally biased region" description="Polar residues" evidence="1">
    <location>
        <begin position="8"/>
        <end position="39"/>
    </location>
</feature>
<evidence type="ECO:0000256" key="1">
    <source>
        <dbReference type="SAM" id="MobiDB-lite"/>
    </source>
</evidence>
<feature type="compositionally biased region" description="Pro residues" evidence="1">
    <location>
        <begin position="91"/>
        <end position="100"/>
    </location>
</feature>
<dbReference type="EMBL" id="NKXS01002442">
    <property type="protein sequence ID" value="PIN13629.1"/>
    <property type="molecule type" value="Genomic_DNA"/>
</dbReference>
<feature type="region of interest" description="Disordered" evidence="1">
    <location>
        <begin position="1"/>
        <end position="174"/>
    </location>
</feature>
<sequence length="261" mass="27836">MVGAPVSYSGNQPQPPSATGTNYSNTPPQQMYATPSAPISTLLPYNGQAPPQPATAPATPYPATSPAPLNMPTSSAPLNASYLYPPNQTSPFPPNPPTSAPYPVSSAAPPPPFPPCSTAPPPPFPPYSTAPTNSYPPASSAPGVYPPNSGLNQTPGAYPPAGYPPQPSNPQPPSGYPTVFIARLFVHGNEKHMMSKTFILHLRVELIFSTPIIFYDYDQVDRTRDLQIFSLTLSQLSYPRKPSMHQPGIEPGSVPWQDSFK</sequence>
<evidence type="ECO:0000313" key="3">
    <source>
        <dbReference type="Proteomes" id="UP000231279"/>
    </source>
</evidence>
<reference evidence="3" key="1">
    <citation type="journal article" date="2018" name="Gigascience">
        <title>Genome assembly of the Pink Ipe (Handroanthus impetiginosus, Bignoniaceae), a highly valued, ecologically keystone Neotropical timber forest tree.</title>
        <authorList>
            <person name="Silva-Junior O.B."/>
            <person name="Grattapaglia D."/>
            <person name="Novaes E."/>
            <person name="Collevatti R.G."/>
        </authorList>
    </citation>
    <scope>NUCLEOTIDE SEQUENCE [LARGE SCALE GENOMIC DNA]</scope>
    <source>
        <strain evidence="3">cv. UFG-1</strain>
    </source>
</reference>
<organism evidence="2 3">
    <name type="scientific">Handroanthus impetiginosus</name>
    <dbReference type="NCBI Taxonomy" id="429701"/>
    <lineage>
        <taxon>Eukaryota</taxon>
        <taxon>Viridiplantae</taxon>
        <taxon>Streptophyta</taxon>
        <taxon>Embryophyta</taxon>
        <taxon>Tracheophyta</taxon>
        <taxon>Spermatophyta</taxon>
        <taxon>Magnoliopsida</taxon>
        <taxon>eudicotyledons</taxon>
        <taxon>Gunneridae</taxon>
        <taxon>Pentapetalae</taxon>
        <taxon>asterids</taxon>
        <taxon>lamiids</taxon>
        <taxon>Lamiales</taxon>
        <taxon>Bignoniaceae</taxon>
        <taxon>Crescentiina</taxon>
        <taxon>Tabebuia alliance</taxon>
        <taxon>Handroanthus</taxon>
    </lineage>
</organism>
<feature type="compositionally biased region" description="Pro residues" evidence="1">
    <location>
        <begin position="108"/>
        <end position="128"/>
    </location>
</feature>
<proteinExistence type="predicted"/>
<dbReference type="AlphaFoldDB" id="A0A2G9H7Z7"/>
<protein>
    <submittedName>
        <fullName evidence="2">Uncharacterized protein</fullName>
    </submittedName>
</protein>
<gene>
    <name evidence="2" type="ORF">CDL12_13745</name>
</gene>
<dbReference type="Proteomes" id="UP000231279">
    <property type="component" value="Unassembled WGS sequence"/>
</dbReference>
<feature type="region of interest" description="Disordered" evidence="1">
    <location>
        <begin position="240"/>
        <end position="261"/>
    </location>
</feature>
<dbReference type="OrthoDB" id="914280at2759"/>
<dbReference type="PRINTS" id="PR01217">
    <property type="entry name" value="PRICHEXTENSN"/>
</dbReference>
<feature type="compositionally biased region" description="Pro residues" evidence="1">
    <location>
        <begin position="157"/>
        <end position="174"/>
    </location>
</feature>
<name>A0A2G9H7Z7_9LAMI</name>
<feature type="compositionally biased region" description="Pro residues" evidence="1">
    <location>
        <begin position="50"/>
        <end position="65"/>
    </location>
</feature>
<accession>A0A2G9H7Z7</accession>